<evidence type="ECO:0000313" key="3">
    <source>
        <dbReference type="Proteomes" id="UP000199036"/>
    </source>
</evidence>
<evidence type="ECO:0008006" key="4">
    <source>
        <dbReference type="Google" id="ProtNLM"/>
    </source>
</evidence>
<feature type="transmembrane region" description="Helical" evidence="1">
    <location>
        <begin position="181"/>
        <end position="199"/>
    </location>
</feature>
<evidence type="ECO:0000256" key="1">
    <source>
        <dbReference type="SAM" id="Phobius"/>
    </source>
</evidence>
<keyword evidence="1" id="KW-1133">Transmembrane helix</keyword>
<accession>A0A1I4W659</accession>
<dbReference type="EMBL" id="FOVI01000001">
    <property type="protein sequence ID" value="SFN08676.1"/>
    <property type="molecule type" value="Genomic_DNA"/>
</dbReference>
<protein>
    <recommendedName>
        <fullName evidence="4">PAP2 superfamily protein</fullName>
    </recommendedName>
</protein>
<proteinExistence type="predicted"/>
<feature type="transmembrane region" description="Helical" evidence="1">
    <location>
        <begin position="40"/>
        <end position="60"/>
    </location>
</feature>
<feature type="transmembrane region" description="Helical" evidence="1">
    <location>
        <begin position="103"/>
        <end position="125"/>
    </location>
</feature>
<dbReference type="OrthoDB" id="9786064at2"/>
<sequence length="201" mass="23145">MKYFFKIISYIFHPVFIPTIITGCFYLLNADFFIPIERYLATGQAFLMTFLLPVCIYFFLKSLGLLKSSVMIKNLRERSAPMFLNIVIINILIFKIWENASNSSLKVFFIGYCISYTILFFGILLKRKYSVHVASVCSAIPLFVNQTTTYYLNPFYILPALLLIIGLVATSRLYLRAHTNVEIIVGALIGFVPSFILFYKM</sequence>
<keyword evidence="1" id="KW-0472">Membrane</keyword>
<reference evidence="3" key="1">
    <citation type="submission" date="2016-10" db="EMBL/GenBank/DDBJ databases">
        <authorList>
            <person name="Varghese N."/>
            <person name="Submissions S."/>
        </authorList>
    </citation>
    <scope>NUCLEOTIDE SEQUENCE [LARGE SCALE GENOMIC DNA]</scope>
    <source>
        <strain evidence="3">DS-12</strain>
    </source>
</reference>
<feature type="transmembrane region" description="Helical" evidence="1">
    <location>
        <begin position="80"/>
        <end position="97"/>
    </location>
</feature>
<evidence type="ECO:0000313" key="2">
    <source>
        <dbReference type="EMBL" id="SFN08676.1"/>
    </source>
</evidence>
<organism evidence="2 3">
    <name type="scientific">Paenimyroides ummariense</name>
    <dbReference type="NCBI Taxonomy" id="913024"/>
    <lineage>
        <taxon>Bacteria</taxon>
        <taxon>Pseudomonadati</taxon>
        <taxon>Bacteroidota</taxon>
        <taxon>Flavobacteriia</taxon>
        <taxon>Flavobacteriales</taxon>
        <taxon>Flavobacteriaceae</taxon>
        <taxon>Paenimyroides</taxon>
    </lineage>
</organism>
<dbReference type="RefSeq" id="WP_091517373.1">
    <property type="nucleotide sequence ID" value="NZ_FOVI01000001.1"/>
</dbReference>
<feature type="transmembrane region" description="Helical" evidence="1">
    <location>
        <begin position="7"/>
        <end position="28"/>
    </location>
</feature>
<keyword evidence="3" id="KW-1185">Reference proteome</keyword>
<dbReference type="STRING" id="913024.SAMN05421741_10174"/>
<gene>
    <name evidence="2" type="ORF">SAMN05421741_10174</name>
</gene>
<dbReference type="PROSITE" id="PS51257">
    <property type="entry name" value="PROKAR_LIPOPROTEIN"/>
    <property type="match status" value="1"/>
</dbReference>
<name>A0A1I4W659_9FLAO</name>
<feature type="transmembrane region" description="Helical" evidence="1">
    <location>
        <begin position="155"/>
        <end position="175"/>
    </location>
</feature>
<keyword evidence="1" id="KW-0812">Transmembrane</keyword>
<dbReference type="Proteomes" id="UP000199036">
    <property type="component" value="Unassembled WGS sequence"/>
</dbReference>
<dbReference type="AlphaFoldDB" id="A0A1I4W659"/>